<comment type="caution">
    <text evidence="1">The sequence shown here is derived from an EMBL/GenBank/DDBJ whole genome shotgun (WGS) entry which is preliminary data.</text>
</comment>
<feature type="non-terminal residue" evidence="1">
    <location>
        <position position="1"/>
    </location>
</feature>
<dbReference type="EMBL" id="CAJOBA010055412">
    <property type="protein sequence ID" value="CAF4283357.1"/>
    <property type="molecule type" value="Genomic_DNA"/>
</dbReference>
<protein>
    <submittedName>
        <fullName evidence="1">Uncharacterized protein</fullName>
    </submittedName>
</protein>
<gene>
    <name evidence="1" type="ORF">OVA965_LOCUS36644</name>
    <name evidence="2" type="ORF">TMI583_LOCUS37666</name>
</gene>
<proteinExistence type="predicted"/>
<name>A0A8S2FKN3_9BILA</name>
<organism evidence="1 3">
    <name type="scientific">Didymodactylos carnosus</name>
    <dbReference type="NCBI Taxonomy" id="1234261"/>
    <lineage>
        <taxon>Eukaryota</taxon>
        <taxon>Metazoa</taxon>
        <taxon>Spiralia</taxon>
        <taxon>Gnathifera</taxon>
        <taxon>Rotifera</taxon>
        <taxon>Eurotatoria</taxon>
        <taxon>Bdelloidea</taxon>
        <taxon>Philodinida</taxon>
        <taxon>Philodinidae</taxon>
        <taxon>Didymodactylos</taxon>
    </lineage>
</organism>
<evidence type="ECO:0000313" key="2">
    <source>
        <dbReference type="EMBL" id="CAF4283357.1"/>
    </source>
</evidence>
<dbReference type="Proteomes" id="UP000682733">
    <property type="component" value="Unassembled WGS sequence"/>
</dbReference>
<sequence>ALSTNGKEISFDTYYYKEQKHLLTLKYNLLNIFNEYKTNDNKHYLWIIFHLQCNMRFQTDNDVLFSGWSIYMIDDLTNKHETIPYDILIQPSYQYLTVQNQFLLSEQVIDRRLSKFKYNVDNNYNINSRKNTILKCFYDDDNENHHFNLKHIIELKLFDLMKSIPNSKFNDWRYDLIQNMIINVTCRSFNDAYQTLLEQYHDIYLTLLFKHLEQHSFIDSYLTINNVNRMHSLGPLPVSPLSVLSELLFMLL</sequence>
<dbReference type="Proteomes" id="UP000677228">
    <property type="component" value="Unassembled WGS sequence"/>
</dbReference>
<reference evidence="1" key="1">
    <citation type="submission" date="2021-02" db="EMBL/GenBank/DDBJ databases">
        <authorList>
            <person name="Nowell W R."/>
        </authorList>
    </citation>
    <scope>NUCLEOTIDE SEQUENCE</scope>
</reference>
<dbReference type="EMBL" id="CAJNOK010033436">
    <property type="protein sequence ID" value="CAF1494235.1"/>
    <property type="molecule type" value="Genomic_DNA"/>
</dbReference>
<evidence type="ECO:0000313" key="1">
    <source>
        <dbReference type="EMBL" id="CAF1494235.1"/>
    </source>
</evidence>
<evidence type="ECO:0000313" key="3">
    <source>
        <dbReference type="Proteomes" id="UP000677228"/>
    </source>
</evidence>
<dbReference type="AlphaFoldDB" id="A0A8S2FKN3"/>
<accession>A0A8S2FKN3</accession>